<evidence type="ECO:0008006" key="4">
    <source>
        <dbReference type="Google" id="ProtNLM"/>
    </source>
</evidence>
<dbReference type="RefSeq" id="WP_386729348.1">
    <property type="nucleotide sequence ID" value="NZ_JBHSTP010000001.1"/>
</dbReference>
<evidence type="ECO:0000313" key="3">
    <source>
        <dbReference type="Proteomes" id="UP001596306"/>
    </source>
</evidence>
<proteinExistence type="predicted"/>
<protein>
    <recommendedName>
        <fullName evidence="4">Ribosomally synthesized peptide with SipW-like signal peptide</fullName>
    </recommendedName>
</protein>
<feature type="region of interest" description="Disordered" evidence="1">
    <location>
        <begin position="68"/>
        <end position="88"/>
    </location>
</feature>
<comment type="caution">
    <text evidence="2">The sequence shown here is derived from an EMBL/GenBank/DDBJ whole genome shotgun (WGS) entry which is preliminary data.</text>
</comment>
<organism evidence="2 3">
    <name type="scientific">Luethyella okanaganae</name>
    <dbReference type="NCBI Taxonomy" id="69372"/>
    <lineage>
        <taxon>Bacteria</taxon>
        <taxon>Bacillati</taxon>
        <taxon>Actinomycetota</taxon>
        <taxon>Actinomycetes</taxon>
        <taxon>Micrococcales</taxon>
        <taxon>Microbacteriaceae</taxon>
        <taxon>Luethyella</taxon>
    </lineage>
</organism>
<gene>
    <name evidence="2" type="ORF">ACFQB0_07210</name>
</gene>
<evidence type="ECO:0000256" key="1">
    <source>
        <dbReference type="SAM" id="MobiDB-lite"/>
    </source>
</evidence>
<keyword evidence="3" id="KW-1185">Reference proteome</keyword>
<dbReference type="Proteomes" id="UP001596306">
    <property type="component" value="Unassembled WGS sequence"/>
</dbReference>
<reference evidence="3" key="1">
    <citation type="journal article" date="2019" name="Int. J. Syst. Evol. Microbiol.">
        <title>The Global Catalogue of Microorganisms (GCM) 10K type strain sequencing project: providing services to taxonomists for standard genome sequencing and annotation.</title>
        <authorList>
            <consortium name="The Broad Institute Genomics Platform"/>
            <consortium name="The Broad Institute Genome Sequencing Center for Infectious Disease"/>
            <person name="Wu L."/>
            <person name="Ma J."/>
        </authorList>
    </citation>
    <scope>NUCLEOTIDE SEQUENCE [LARGE SCALE GENOMIC DNA]</scope>
    <source>
        <strain evidence="3">CCUG 43304</strain>
    </source>
</reference>
<dbReference type="EMBL" id="JBHSTP010000001">
    <property type="protein sequence ID" value="MFC6355893.1"/>
    <property type="molecule type" value="Genomic_DNA"/>
</dbReference>
<accession>A0ABW1VDN9</accession>
<sequence length="213" mass="22665">MQETSERSGKPPHRTGRKRVLLSAALVIAVGTTSTAASIWIGHDTTVIFAAQGSDAFSISIAASPEADWRPAESDWQPQPVGSDRRTGSDHEVILPLTEDGQSFDLQAGTSKTVYVFVRNSSPELTGDLDLMVQPPAQSTVSDGLFDQLAFNAALDSGQVVLDGHGRSTGSLGTLTSGEVRRLTLTVTLPLGTHSEYLDRTTGVTLRFDAANR</sequence>
<name>A0ABW1VDN9_9MICO</name>
<evidence type="ECO:0000313" key="2">
    <source>
        <dbReference type="EMBL" id="MFC6355893.1"/>
    </source>
</evidence>